<evidence type="ECO:0000313" key="3">
    <source>
        <dbReference type="Proteomes" id="UP001604277"/>
    </source>
</evidence>
<organism evidence="2 3">
    <name type="scientific">Forsythia ovata</name>
    <dbReference type="NCBI Taxonomy" id="205694"/>
    <lineage>
        <taxon>Eukaryota</taxon>
        <taxon>Viridiplantae</taxon>
        <taxon>Streptophyta</taxon>
        <taxon>Embryophyta</taxon>
        <taxon>Tracheophyta</taxon>
        <taxon>Spermatophyta</taxon>
        <taxon>Magnoliopsida</taxon>
        <taxon>eudicotyledons</taxon>
        <taxon>Gunneridae</taxon>
        <taxon>Pentapetalae</taxon>
        <taxon>asterids</taxon>
        <taxon>lamiids</taxon>
        <taxon>Lamiales</taxon>
        <taxon>Oleaceae</taxon>
        <taxon>Forsythieae</taxon>
        <taxon>Forsythia</taxon>
    </lineage>
</organism>
<comment type="caution">
    <text evidence="2">The sequence shown here is derived from an EMBL/GenBank/DDBJ whole genome shotgun (WGS) entry which is preliminary data.</text>
</comment>
<evidence type="ECO:0000256" key="1">
    <source>
        <dbReference type="SAM" id="Phobius"/>
    </source>
</evidence>
<accession>A0ABD1XCR2</accession>
<keyword evidence="1" id="KW-0812">Transmembrane</keyword>
<dbReference type="Proteomes" id="UP001604277">
    <property type="component" value="Unassembled WGS sequence"/>
</dbReference>
<proteinExistence type="predicted"/>
<gene>
    <name evidence="2" type="ORF">Fot_04204</name>
</gene>
<evidence type="ECO:0000313" key="2">
    <source>
        <dbReference type="EMBL" id="KAL2559465.1"/>
    </source>
</evidence>
<feature type="transmembrane region" description="Helical" evidence="1">
    <location>
        <begin position="162"/>
        <end position="179"/>
    </location>
</feature>
<dbReference type="InterPro" id="IPR039904">
    <property type="entry name" value="TRANK1"/>
</dbReference>
<reference evidence="3" key="1">
    <citation type="submission" date="2024-07" db="EMBL/GenBank/DDBJ databases">
        <title>Two chromosome-level genome assemblies of Korean endemic species Abeliophyllum distichum and Forsythia ovata (Oleaceae).</title>
        <authorList>
            <person name="Jang H."/>
        </authorList>
    </citation>
    <scope>NUCLEOTIDE SEQUENCE [LARGE SCALE GENOMIC DNA]</scope>
</reference>
<keyword evidence="3" id="KW-1185">Reference proteome</keyword>
<dbReference type="AlphaFoldDB" id="A0ABD1XCR2"/>
<dbReference type="PANTHER" id="PTHR21529:SF4">
    <property type="entry name" value="TPR AND ANKYRIN REPEAT-CONTAINING PROTEIN 1"/>
    <property type="match status" value="1"/>
</dbReference>
<name>A0ABD1XCR2_9LAMI</name>
<keyword evidence="1" id="KW-0472">Membrane</keyword>
<dbReference type="PANTHER" id="PTHR21529">
    <property type="entry name" value="MAMMARY TURMOR VIRUS RECEPTOR HOMOLOG 1, 2 MTVR1, 2"/>
    <property type="match status" value="1"/>
</dbReference>
<keyword evidence="1" id="KW-1133">Transmembrane helix</keyword>
<dbReference type="EMBL" id="JBFOLJ010000001">
    <property type="protein sequence ID" value="KAL2559465.1"/>
    <property type="molecule type" value="Genomic_DNA"/>
</dbReference>
<sequence>MGSESHLRKAGDCFTLAECYKLAAEAYSKGNFFAECLSACYEGKCFNKGLQYIGYWKHQSSSTDVMMGRFKDLDKIEQSFLESCAKYFHKVTDNVSMMRYVKAFQTMESKRNFLKSLDCLEELFFLEEESANFMEAVEIAELLGDLRRGVARLRKARNFRDATLLILAYMLSFSLWGYGSTGWPLKSFPRKEELKNKAMSFAKEESTGFYKFVCKVFKVLSHEQSNVFELMQCYRASQKHKSLMTEFLSVRKLLDAHFRVHPSKYEWEDELPIDLKKYSEERIFQNQVSARTLFYLWNVFKENILDILESLDCLERQGYSKCKHTVEFCLNYFGIQRLSNNINVTYLLLHPDSEWVENIDERFMRPNRKVVILGTRHFVSAFKNYWHREVLSVGLRVLEALAALYNFSMVNSLSNFCQCTSLTLIFDITKFLIDFNSHDFKNAPTRQLHNFVELSFKYFDIVFPLDSRMSLSENIISLRGTELSRNFLEEVIARNINTENELTYGQIGRAVMIWLGSGRPKSDLYKIIVERFCKNSSWKEFIEILGGITESNSSTSLSSNMIGEHSHQSPLSYSTEALIHRFHKALEDTYNADWRAKDYVSPNCFLYLMERLVFMASNYRCSFFTTKSSFVEYFIYQQSYANQSASLVNDVLPYPRNVFDFVISAVQEFLNNFYATKEWISRSNIDFKYYYPVMVLRLFVILCLLCLNWGIYSNVLFELLGSSQISLHLPREFREALERGRKFDDVNVNTVSEAFKTISDPVVIVNQGENNLDYPCPHAIFLKIGVSPSKKDIMEVLFPRNNETSHAQITSV</sequence>
<protein>
    <submittedName>
        <fullName evidence="2">Uncharacterized protein</fullName>
    </submittedName>
</protein>
<feature type="transmembrane region" description="Helical" evidence="1">
    <location>
        <begin position="689"/>
        <end position="712"/>
    </location>
</feature>